<dbReference type="CDD" id="cd12797">
    <property type="entry name" value="M23_peptidase"/>
    <property type="match status" value="1"/>
</dbReference>
<proteinExistence type="predicted"/>
<dbReference type="GO" id="GO:0006508">
    <property type="term" value="P:proteolysis"/>
    <property type="evidence" value="ECO:0007669"/>
    <property type="project" value="UniProtKB-KW"/>
</dbReference>
<dbReference type="InterPro" id="IPR011055">
    <property type="entry name" value="Dup_hybrid_motif"/>
</dbReference>
<dbReference type="Gene3D" id="2.70.70.10">
    <property type="entry name" value="Glucose Permease (Domain IIA)"/>
    <property type="match status" value="1"/>
</dbReference>
<dbReference type="FunFam" id="2.70.70.10:FF:000006">
    <property type="entry name" value="M23 family peptidase"/>
    <property type="match status" value="1"/>
</dbReference>
<dbReference type="KEGG" id="phao:HF685_08480"/>
<dbReference type="SUPFAM" id="SSF51261">
    <property type="entry name" value="Duplicated hybrid motif"/>
    <property type="match status" value="1"/>
</dbReference>
<evidence type="ECO:0000256" key="1">
    <source>
        <dbReference type="ARBA" id="ARBA00001947"/>
    </source>
</evidence>
<dbReference type="EMBL" id="CP051217">
    <property type="protein sequence ID" value="QJB69313.1"/>
    <property type="molecule type" value="Genomic_DNA"/>
</dbReference>
<evidence type="ECO:0000256" key="4">
    <source>
        <dbReference type="ARBA" id="ARBA00022801"/>
    </source>
</evidence>
<evidence type="ECO:0000259" key="8">
    <source>
        <dbReference type="Pfam" id="PF01551"/>
    </source>
</evidence>
<gene>
    <name evidence="9" type="ORF">HF685_08480</name>
</gene>
<dbReference type="GO" id="GO:0004222">
    <property type="term" value="F:metalloendopeptidase activity"/>
    <property type="evidence" value="ECO:0007669"/>
    <property type="project" value="TreeGrafter"/>
</dbReference>
<evidence type="ECO:0000313" key="10">
    <source>
        <dbReference type="Proteomes" id="UP000501600"/>
    </source>
</evidence>
<dbReference type="AlphaFoldDB" id="A0A6H2DMV1"/>
<accession>A0A6H2DMV1</accession>
<reference evidence="9 10" key="1">
    <citation type="submission" date="2020-04" db="EMBL/GenBank/DDBJ databases">
        <title>Genome sequence for Sphingorhabdus sp. strain M1.</title>
        <authorList>
            <person name="Park S.-J."/>
        </authorList>
    </citation>
    <scope>NUCLEOTIDE SEQUENCE [LARGE SCALE GENOMIC DNA]</scope>
    <source>
        <strain evidence="9 10">JK6</strain>
    </source>
</reference>
<dbReference type="RefSeq" id="WP_168819275.1">
    <property type="nucleotide sequence ID" value="NZ_CP051217.1"/>
</dbReference>
<keyword evidence="3" id="KW-0479">Metal-binding</keyword>
<dbReference type="PANTHER" id="PTHR21666">
    <property type="entry name" value="PEPTIDASE-RELATED"/>
    <property type="match status" value="1"/>
</dbReference>
<dbReference type="InterPro" id="IPR016047">
    <property type="entry name" value="M23ase_b-sheet_dom"/>
</dbReference>
<dbReference type="Pfam" id="PF01551">
    <property type="entry name" value="Peptidase_M23"/>
    <property type="match status" value="1"/>
</dbReference>
<dbReference type="InterPro" id="IPR050570">
    <property type="entry name" value="Cell_wall_metabolism_enzyme"/>
</dbReference>
<dbReference type="PANTHER" id="PTHR21666:SF288">
    <property type="entry name" value="CELL DIVISION PROTEIN YTFB"/>
    <property type="match status" value="1"/>
</dbReference>
<protein>
    <submittedName>
        <fullName evidence="9">M23 family metallopeptidase</fullName>
    </submittedName>
</protein>
<evidence type="ECO:0000256" key="6">
    <source>
        <dbReference type="ARBA" id="ARBA00023049"/>
    </source>
</evidence>
<evidence type="ECO:0000313" key="9">
    <source>
        <dbReference type="EMBL" id="QJB69313.1"/>
    </source>
</evidence>
<comment type="cofactor">
    <cofactor evidence="1">
        <name>Zn(2+)</name>
        <dbReference type="ChEBI" id="CHEBI:29105"/>
    </cofactor>
</comment>
<dbReference type="Proteomes" id="UP000501600">
    <property type="component" value="Chromosome"/>
</dbReference>
<feature type="chain" id="PRO_5026086321" evidence="7">
    <location>
        <begin position="35"/>
        <end position="235"/>
    </location>
</feature>
<feature type="domain" description="M23ase beta-sheet core" evidence="8">
    <location>
        <begin position="110"/>
        <end position="204"/>
    </location>
</feature>
<keyword evidence="6" id="KW-0482">Metalloprotease</keyword>
<feature type="signal peptide" evidence="7">
    <location>
        <begin position="1"/>
        <end position="34"/>
    </location>
</feature>
<evidence type="ECO:0000256" key="3">
    <source>
        <dbReference type="ARBA" id="ARBA00022723"/>
    </source>
</evidence>
<sequence length="235" mass="25199">MTDNVVSLFKNTVTKLTAIAIFGSALTFSSTAMAEESSASIPVDSLKSSSSDNSLGESDPAFRMIFNNWSGQGKVQPVKLTIPSRKPVENFALTSSYGFRSDPFKGRRARHKGIDMAGPIGTPIYATADGIVGRAQWVSGYGKYIEINHGNEIQTRYGHMSRLNVEPNARVKSGDLIGFMGSTGRSTGSHLHYEVRIAGEAVNPIPFMQSNDFLIAQKLAPGAKGNIALGGPDEK</sequence>
<keyword evidence="5" id="KW-0862">Zinc</keyword>
<keyword evidence="4" id="KW-0378">Hydrolase</keyword>
<dbReference type="GO" id="GO:0046872">
    <property type="term" value="F:metal ion binding"/>
    <property type="evidence" value="ECO:0007669"/>
    <property type="project" value="UniProtKB-KW"/>
</dbReference>
<evidence type="ECO:0000256" key="5">
    <source>
        <dbReference type="ARBA" id="ARBA00022833"/>
    </source>
</evidence>
<keyword evidence="2" id="KW-0645">Protease</keyword>
<name>A0A6H2DMV1_9SPHN</name>
<organism evidence="9 10">
    <name type="scientific">Parasphingorhabdus halotolerans</name>
    <dbReference type="NCBI Taxonomy" id="2725558"/>
    <lineage>
        <taxon>Bacteria</taxon>
        <taxon>Pseudomonadati</taxon>
        <taxon>Pseudomonadota</taxon>
        <taxon>Alphaproteobacteria</taxon>
        <taxon>Sphingomonadales</taxon>
        <taxon>Sphingomonadaceae</taxon>
        <taxon>Parasphingorhabdus</taxon>
    </lineage>
</organism>
<evidence type="ECO:0000256" key="7">
    <source>
        <dbReference type="SAM" id="SignalP"/>
    </source>
</evidence>
<evidence type="ECO:0000256" key="2">
    <source>
        <dbReference type="ARBA" id="ARBA00022670"/>
    </source>
</evidence>
<keyword evidence="10" id="KW-1185">Reference proteome</keyword>
<keyword evidence="7" id="KW-0732">Signal</keyword>